<protein>
    <submittedName>
        <fullName evidence="1">Uncharacterized protein</fullName>
    </submittedName>
</protein>
<evidence type="ECO:0000313" key="1">
    <source>
        <dbReference type="EMBL" id="RUR26820.1"/>
    </source>
</evidence>
<comment type="caution">
    <text evidence="1">The sequence shown here is derived from an EMBL/GenBank/DDBJ whole genome shotgun (WGS) entry which is preliminary data.</text>
</comment>
<dbReference type="Proteomes" id="UP000287336">
    <property type="component" value="Unassembled WGS sequence"/>
</dbReference>
<name>A0A433KEZ5_9GAMM</name>
<organism evidence="1 2">
    <name type="scientific">Vreelandella andesensis</name>
    <dbReference type="NCBI Taxonomy" id="447567"/>
    <lineage>
        <taxon>Bacteria</taxon>
        <taxon>Pseudomonadati</taxon>
        <taxon>Pseudomonadota</taxon>
        <taxon>Gammaproteobacteria</taxon>
        <taxon>Oceanospirillales</taxon>
        <taxon>Halomonadaceae</taxon>
        <taxon>Vreelandella</taxon>
    </lineage>
</organism>
<proteinExistence type="predicted"/>
<dbReference type="RefSeq" id="WP_126949104.1">
    <property type="nucleotide sequence ID" value="NZ_RZHG01000030.1"/>
</dbReference>
<gene>
    <name evidence="1" type="ORF">ELY33_17075</name>
</gene>
<reference evidence="1 2" key="1">
    <citation type="submission" date="2018-12" db="EMBL/GenBank/DDBJ databases">
        <title>three novel Halomonas strain isolated from plants.</title>
        <authorList>
            <person name="Sun C."/>
        </authorList>
    </citation>
    <scope>NUCLEOTIDE SEQUENCE [LARGE SCALE GENOMIC DNA]</scope>
    <source>
        <strain evidence="1 2">DSM 19434</strain>
    </source>
</reference>
<dbReference type="EMBL" id="RZHG01000030">
    <property type="protein sequence ID" value="RUR26820.1"/>
    <property type="molecule type" value="Genomic_DNA"/>
</dbReference>
<accession>A0A433KEZ5</accession>
<keyword evidence="2" id="KW-1185">Reference proteome</keyword>
<dbReference type="AlphaFoldDB" id="A0A433KEZ5"/>
<sequence length="72" mass="8167">MKLTAFELAQKPVSTKKPKGARYRAVYSIVDNNEYRADLATAHRAPEVAKKWGIAASTVRQHRCNLRKRGEL</sequence>
<evidence type="ECO:0000313" key="2">
    <source>
        <dbReference type="Proteomes" id="UP000287336"/>
    </source>
</evidence>